<feature type="chain" id="PRO_5011447036" description="3-keto-alpha-glucoside-1,2-lyase/3-keto-2-hydroxy-glucal hydratase domain-containing protein" evidence="1">
    <location>
        <begin position="23"/>
        <end position="493"/>
    </location>
</feature>
<evidence type="ECO:0000313" key="4">
    <source>
        <dbReference type="Proteomes" id="UP000198964"/>
    </source>
</evidence>
<dbReference type="InterPro" id="IPR010496">
    <property type="entry name" value="AL/BT2_dom"/>
</dbReference>
<dbReference type="RefSeq" id="WP_093920108.1">
    <property type="nucleotide sequence ID" value="NZ_FONW01000005.1"/>
</dbReference>
<reference evidence="3 4" key="1">
    <citation type="submission" date="2016-10" db="EMBL/GenBank/DDBJ databases">
        <authorList>
            <person name="de Groot N.N."/>
        </authorList>
    </citation>
    <scope>NUCLEOTIDE SEQUENCE [LARGE SCALE GENOMIC DNA]</scope>
    <source>
        <strain evidence="3 4">CGMCC 1.9156</strain>
    </source>
</reference>
<protein>
    <recommendedName>
        <fullName evidence="2">3-keto-alpha-glucoside-1,2-lyase/3-keto-2-hydroxy-glucal hydratase domain-containing protein</fullName>
    </recommendedName>
</protein>
<dbReference type="Gene3D" id="3.20.20.140">
    <property type="entry name" value="Metal-dependent hydrolases"/>
    <property type="match status" value="1"/>
</dbReference>
<accession>A0A1I2IBH0</accession>
<feature type="signal peptide" evidence="1">
    <location>
        <begin position="1"/>
        <end position="22"/>
    </location>
</feature>
<dbReference type="SUPFAM" id="SSF89550">
    <property type="entry name" value="PHP domain-like"/>
    <property type="match status" value="1"/>
</dbReference>
<sequence>MTTIFRSLILVMLAALLGACQTTPKEEWTSLFNGESLEGWEAMEHPESFKVEDGMIVCNGKRAHLFYTGGKQRGIFRNFELKALVKTEPGANSGIFIHSKKQEKGWPLKGYEVQVNNSYAGTGSFKELKKTGSLYGIRNVYYPTAEDNEWFEIHVRVVENQVAVFIDGKQVVDYIQPDDPYRPRNDKYKVLDRGQIALQAHDPGSKTYFKDIQIKELPEGEKKKVPVSKEWDQRITRLHMDNFPVVDLHVHLKGGLTIDQATHNSMKLGINYGIAPNCGLKFPVTDDGSLYAYMDTVKGQPIFRGMQAEGREWVTLFSPEAIAQFDYVFTDAMTWTDDQGRRMRLWIPDEVFVDDEQHFMDQLVGKIEAIVSQEPIDIYVNPTFLPTVIADKYEELWTDERIDRLVKVLADNGVALEINSRLKLPSEKILRRAKEAGVKFTFGTNNVTPNFGRLDYSLEMAEKLGLSYHDMFLPKPEGKKPVQIKGLPDEITG</sequence>
<name>A0A1I2IBH0_9BACT</name>
<dbReference type="AlphaFoldDB" id="A0A1I2IBH0"/>
<keyword evidence="4" id="KW-1185">Reference proteome</keyword>
<dbReference type="InterPro" id="IPR016195">
    <property type="entry name" value="Pol/histidinol_Pase-like"/>
</dbReference>
<evidence type="ECO:0000313" key="3">
    <source>
        <dbReference type="EMBL" id="SFF38970.1"/>
    </source>
</evidence>
<proteinExistence type="predicted"/>
<keyword evidence="1" id="KW-0732">Signal</keyword>
<gene>
    <name evidence="3" type="ORF">SAMN05216283_105205</name>
</gene>
<dbReference type="EMBL" id="FONW01000005">
    <property type="protein sequence ID" value="SFF38970.1"/>
    <property type="molecule type" value="Genomic_DNA"/>
</dbReference>
<feature type="domain" description="3-keto-alpha-glucoside-1,2-lyase/3-keto-2-hydroxy-glucal hydratase" evidence="2">
    <location>
        <begin position="27"/>
        <end position="215"/>
    </location>
</feature>
<dbReference type="GO" id="GO:0016787">
    <property type="term" value="F:hydrolase activity"/>
    <property type="evidence" value="ECO:0007669"/>
    <property type="project" value="InterPro"/>
</dbReference>
<dbReference type="PROSITE" id="PS51257">
    <property type="entry name" value="PROKAR_LIPOPROTEIN"/>
    <property type="match status" value="1"/>
</dbReference>
<dbReference type="STRING" id="655355.SAMN05216283_105205"/>
<dbReference type="Gene3D" id="2.60.120.560">
    <property type="entry name" value="Exo-inulinase, domain 1"/>
    <property type="match status" value="1"/>
</dbReference>
<evidence type="ECO:0000256" key="1">
    <source>
        <dbReference type="SAM" id="SignalP"/>
    </source>
</evidence>
<dbReference type="Pfam" id="PF06439">
    <property type="entry name" value="3keto-disac_hyd"/>
    <property type="match status" value="1"/>
</dbReference>
<evidence type="ECO:0000259" key="2">
    <source>
        <dbReference type="Pfam" id="PF06439"/>
    </source>
</evidence>
<dbReference type="Proteomes" id="UP000198964">
    <property type="component" value="Unassembled WGS sequence"/>
</dbReference>
<organism evidence="3 4">
    <name type="scientific">Sunxiuqinia elliptica</name>
    <dbReference type="NCBI Taxonomy" id="655355"/>
    <lineage>
        <taxon>Bacteria</taxon>
        <taxon>Pseudomonadati</taxon>
        <taxon>Bacteroidota</taxon>
        <taxon>Bacteroidia</taxon>
        <taxon>Marinilabiliales</taxon>
        <taxon>Prolixibacteraceae</taxon>
        <taxon>Sunxiuqinia</taxon>
    </lineage>
</organism>